<protein>
    <submittedName>
        <fullName evidence="1">Uncharacterized protein</fullName>
    </submittedName>
</protein>
<sequence>MSVGQETAKVERRCFNRRVRRDAEAHKRRMMAMYERAAALELANNELRDEITYLLAHIHLLQQIRSATMAVQPSS</sequence>
<dbReference type="EnsemblMetazoa" id="PPA41776.1">
    <property type="protein sequence ID" value="PPA41776.1"/>
    <property type="gene ID" value="WBGene00280145"/>
</dbReference>
<dbReference type="AlphaFoldDB" id="A0A2A6CP56"/>
<evidence type="ECO:0000313" key="1">
    <source>
        <dbReference type="EnsemblMetazoa" id="PPA41776.1"/>
    </source>
</evidence>
<organism evidence="1 2">
    <name type="scientific">Pristionchus pacificus</name>
    <name type="common">Parasitic nematode worm</name>
    <dbReference type="NCBI Taxonomy" id="54126"/>
    <lineage>
        <taxon>Eukaryota</taxon>
        <taxon>Metazoa</taxon>
        <taxon>Ecdysozoa</taxon>
        <taxon>Nematoda</taxon>
        <taxon>Chromadorea</taxon>
        <taxon>Rhabditida</taxon>
        <taxon>Rhabditina</taxon>
        <taxon>Diplogasteromorpha</taxon>
        <taxon>Diplogasteroidea</taxon>
        <taxon>Neodiplogasteridae</taxon>
        <taxon>Pristionchus</taxon>
    </lineage>
</organism>
<reference evidence="1" key="2">
    <citation type="submission" date="2022-06" db="UniProtKB">
        <authorList>
            <consortium name="EnsemblMetazoa"/>
        </authorList>
    </citation>
    <scope>IDENTIFICATION</scope>
    <source>
        <strain evidence="1">PS312</strain>
    </source>
</reference>
<accession>A0A8R1YYT9</accession>
<dbReference type="Proteomes" id="UP000005239">
    <property type="component" value="Unassembled WGS sequence"/>
</dbReference>
<keyword evidence="2" id="KW-1185">Reference proteome</keyword>
<proteinExistence type="predicted"/>
<accession>A0A2A6CP56</accession>
<evidence type="ECO:0000313" key="2">
    <source>
        <dbReference type="Proteomes" id="UP000005239"/>
    </source>
</evidence>
<reference evidence="2" key="1">
    <citation type="journal article" date="2008" name="Nat. Genet.">
        <title>The Pristionchus pacificus genome provides a unique perspective on nematode lifestyle and parasitism.</title>
        <authorList>
            <person name="Dieterich C."/>
            <person name="Clifton S.W."/>
            <person name="Schuster L.N."/>
            <person name="Chinwalla A."/>
            <person name="Delehaunty K."/>
            <person name="Dinkelacker I."/>
            <person name="Fulton L."/>
            <person name="Fulton R."/>
            <person name="Godfrey J."/>
            <person name="Minx P."/>
            <person name="Mitreva M."/>
            <person name="Roeseler W."/>
            <person name="Tian H."/>
            <person name="Witte H."/>
            <person name="Yang S.P."/>
            <person name="Wilson R.K."/>
            <person name="Sommer R.J."/>
        </authorList>
    </citation>
    <scope>NUCLEOTIDE SEQUENCE [LARGE SCALE GENOMIC DNA]</scope>
    <source>
        <strain evidence="2">PS312</strain>
    </source>
</reference>
<name>A0A2A6CP56_PRIPA</name>
<gene>
    <name evidence="1" type="primary">WBGene00280145</name>
</gene>